<evidence type="ECO:0000313" key="13">
    <source>
        <dbReference type="EMBL" id="TDA39089.1"/>
    </source>
</evidence>
<dbReference type="CDD" id="cd08962">
    <property type="entry name" value="GatD"/>
    <property type="match status" value="1"/>
</dbReference>
<comment type="function">
    <text evidence="5 8">Allows the formation of correctly charged Gln-tRNA(Gln) through the transamidation of misacylated Glu-tRNA(Gln) in organisms which lack glutaminyl-tRNA synthetase. The reaction takes place in the presence of glutamine and ATP through an activated gamma-phospho-Glu-tRNA(Gln). The GatDE system is specific for glutamate and does not act on aspartate.</text>
</comment>
<dbReference type="InterPro" id="IPR040919">
    <property type="entry name" value="Asparaginase_C"/>
</dbReference>
<feature type="domain" description="L-asparaginase N-terminal" evidence="10">
    <location>
        <begin position="94"/>
        <end position="287"/>
    </location>
</feature>
<dbReference type="InterPro" id="IPR037222">
    <property type="entry name" value="GatD_N_sf"/>
</dbReference>
<proteinExistence type="inferred from homology"/>
<dbReference type="InterPro" id="IPR027474">
    <property type="entry name" value="L-asparaginase_N"/>
</dbReference>
<accession>A0A523BDR7</accession>
<evidence type="ECO:0000256" key="4">
    <source>
        <dbReference type="ARBA" id="ARBA00022917"/>
    </source>
</evidence>
<dbReference type="GO" id="GO:0006450">
    <property type="term" value="P:regulation of translational fidelity"/>
    <property type="evidence" value="ECO:0007669"/>
    <property type="project" value="InterPro"/>
</dbReference>
<dbReference type="HAMAP" id="MF_00586">
    <property type="entry name" value="GatD"/>
    <property type="match status" value="1"/>
</dbReference>
<dbReference type="PANTHER" id="PTHR11707:SF28">
    <property type="entry name" value="60 KDA LYSOPHOSPHOLIPASE"/>
    <property type="match status" value="1"/>
</dbReference>
<dbReference type="InterPro" id="IPR036152">
    <property type="entry name" value="Asp/glu_Ase-like_sf"/>
</dbReference>
<evidence type="ECO:0000256" key="9">
    <source>
        <dbReference type="SAM" id="MobiDB-lite"/>
    </source>
</evidence>
<dbReference type="PIRSF" id="PIRSF001220">
    <property type="entry name" value="L-ASNase_gatD"/>
    <property type="match status" value="1"/>
</dbReference>
<dbReference type="InterPro" id="IPR037152">
    <property type="entry name" value="L-asparaginase_N_sf"/>
</dbReference>
<keyword evidence="2 5" id="KW-0547">Nucleotide-binding</keyword>
<dbReference type="GO" id="GO:0004067">
    <property type="term" value="F:asparaginase activity"/>
    <property type="evidence" value="ECO:0007669"/>
    <property type="project" value="UniProtKB-UniRule"/>
</dbReference>
<evidence type="ECO:0000259" key="12">
    <source>
        <dbReference type="Pfam" id="PF18195"/>
    </source>
</evidence>
<comment type="similarity">
    <text evidence="5 8">Belongs to the asparaginase 1 family. GatD subfamily.</text>
</comment>
<dbReference type="SUPFAM" id="SSF141300">
    <property type="entry name" value="GatD N-terminal domain-like"/>
    <property type="match status" value="1"/>
</dbReference>
<organism evidence="13 14">
    <name type="scientific">Thermoproteota archaeon</name>
    <dbReference type="NCBI Taxonomy" id="2056631"/>
    <lineage>
        <taxon>Archaea</taxon>
        <taxon>Thermoproteota</taxon>
    </lineage>
</organism>
<comment type="subunit">
    <text evidence="5 8">Heterodimer of GatD and GatE.</text>
</comment>
<protein>
    <recommendedName>
        <fullName evidence="5 8">Glutamyl-tRNA(Gln) amidotransferase subunit D</fullName>
        <shortName evidence="5">Glu-ADT subunit D</shortName>
        <ecNumber evidence="5 8">6.3.5.-</ecNumber>
    </recommendedName>
</protein>
<dbReference type="EMBL" id="QNVH01000022">
    <property type="protein sequence ID" value="TDA39089.1"/>
    <property type="molecule type" value="Genomic_DNA"/>
</dbReference>
<feature type="domain" description="Asparaginase/glutaminase C-terminal" evidence="11">
    <location>
        <begin position="305"/>
        <end position="418"/>
    </location>
</feature>
<evidence type="ECO:0000256" key="6">
    <source>
        <dbReference type="PROSITE-ProRule" id="PRU10099"/>
    </source>
</evidence>
<feature type="active site" evidence="5">
    <location>
        <position position="258"/>
    </location>
</feature>
<evidence type="ECO:0000259" key="11">
    <source>
        <dbReference type="Pfam" id="PF17763"/>
    </source>
</evidence>
<dbReference type="GO" id="GO:0016740">
    <property type="term" value="F:transferase activity"/>
    <property type="evidence" value="ECO:0007669"/>
    <property type="project" value="UniProtKB-KW"/>
</dbReference>
<dbReference type="NCBIfam" id="TIGR00519">
    <property type="entry name" value="asnASE_I"/>
    <property type="match status" value="1"/>
</dbReference>
<dbReference type="GO" id="GO:0005524">
    <property type="term" value="F:ATP binding"/>
    <property type="evidence" value="ECO:0007669"/>
    <property type="project" value="UniProtKB-KW"/>
</dbReference>
<evidence type="ECO:0000259" key="10">
    <source>
        <dbReference type="Pfam" id="PF00710"/>
    </source>
</evidence>
<dbReference type="InterPro" id="IPR027473">
    <property type="entry name" value="L-asparaginase_C"/>
</dbReference>
<dbReference type="InterPro" id="IPR006033">
    <property type="entry name" value="AsnA_fam"/>
</dbReference>
<dbReference type="SUPFAM" id="SSF53774">
    <property type="entry name" value="Glutaminase/Asparaginase"/>
    <property type="match status" value="1"/>
</dbReference>
<feature type="domain" description="GatD N-terminal" evidence="12">
    <location>
        <begin position="20"/>
        <end position="72"/>
    </location>
</feature>
<dbReference type="Proteomes" id="UP000315399">
    <property type="component" value="Unassembled WGS sequence"/>
</dbReference>
<dbReference type="Gene3D" id="3.40.50.1170">
    <property type="entry name" value="L-asparaginase, N-terminal domain"/>
    <property type="match status" value="1"/>
</dbReference>
<evidence type="ECO:0000256" key="5">
    <source>
        <dbReference type="HAMAP-Rule" id="MF_00586"/>
    </source>
</evidence>
<dbReference type="PRINTS" id="PR00139">
    <property type="entry name" value="ASNGLNASE"/>
</dbReference>
<dbReference type="Pfam" id="PF00710">
    <property type="entry name" value="Asparaginase"/>
    <property type="match status" value="1"/>
</dbReference>
<dbReference type="GO" id="GO:0050567">
    <property type="term" value="F:glutaminyl-tRNA synthase (glutamine-hydrolyzing) activity"/>
    <property type="evidence" value="ECO:0007669"/>
    <property type="project" value="UniProtKB-UniRule"/>
</dbReference>
<dbReference type="InterPro" id="IPR040918">
    <property type="entry name" value="GatD_N"/>
</dbReference>
<feature type="active site" evidence="5 6">
    <location>
        <position position="103"/>
    </location>
</feature>
<reference evidence="13 14" key="1">
    <citation type="journal article" date="2019" name="Nat. Microbiol.">
        <title>Expanding anaerobic alkane metabolism in the domain of Archaea.</title>
        <authorList>
            <person name="Wang Y."/>
            <person name="Wegener G."/>
            <person name="Hou J."/>
            <person name="Wang F."/>
            <person name="Xiao X."/>
        </authorList>
    </citation>
    <scope>NUCLEOTIDE SEQUENCE [LARGE SCALE GENOMIC DNA]</scope>
    <source>
        <strain evidence="13">WYZ-LMO10</strain>
    </source>
</reference>
<dbReference type="NCBIfam" id="NF003217">
    <property type="entry name" value="PRK04183.1"/>
    <property type="match status" value="1"/>
</dbReference>
<dbReference type="GO" id="GO:0006520">
    <property type="term" value="P:amino acid metabolic process"/>
    <property type="evidence" value="ECO:0007669"/>
    <property type="project" value="InterPro"/>
</dbReference>
<dbReference type="EC" id="6.3.5.-" evidence="5 8"/>
<dbReference type="Gene3D" id="2.30.30.520">
    <property type="match status" value="1"/>
</dbReference>
<evidence type="ECO:0000256" key="3">
    <source>
        <dbReference type="ARBA" id="ARBA00022840"/>
    </source>
</evidence>
<dbReference type="InterPro" id="IPR027475">
    <property type="entry name" value="Asparaginase/glutaminase_AS2"/>
</dbReference>
<keyword evidence="3 5" id="KW-0067">ATP-binding</keyword>
<dbReference type="NCBIfam" id="TIGR02153">
    <property type="entry name" value="gatD_arch"/>
    <property type="match status" value="1"/>
</dbReference>
<comment type="catalytic activity">
    <reaction evidence="5 8">
        <text>L-glutamyl-tRNA(Gln) + L-glutamine + ATP + H2O = L-glutaminyl-tRNA(Gln) + L-glutamate + ADP + phosphate + H(+)</text>
        <dbReference type="Rhea" id="RHEA:17521"/>
        <dbReference type="Rhea" id="RHEA-COMP:9681"/>
        <dbReference type="Rhea" id="RHEA-COMP:9684"/>
        <dbReference type="ChEBI" id="CHEBI:15377"/>
        <dbReference type="ChEBI" id="CHEBI:15378"/>
        <dbReference type="ChEBI" id="CHEBI:29985"/>
        <dbReference type="ChEBI" id="CHEBI:30616"/>
        <dbReference type="ChEBI" id="CHEBI:43474"/>
        <dbReference type="ChEBI" id="CHEBI:58359"/>
        <dbReference type="ChEBI" id="CHEBI:78520"/>
        <dbReference type="ChEBI" id="CHEBI:78521"/>
        <dbReference type="ChEBI" id="CHEBI:456216"/>
    </reaction>
</comment>
<dbReference type="InterPro" id="IPR020827">
    <property type="entry name" value="Asparaginase/glutaminase_AS1"/>
</dbReference>
<dbReference type="Pfam" id="PF17763">
    <property type="entry name" value="Asparaginase_C"/>
    <property type="match status" value="1"/>
</dbReference>
<keyword evidence="1 5" id="KW-0436">Ligase</keyword>
<evidence type="ECO:0000256" key="8">
    <source>
        <dbReference type="RuleBase" id="RU004457"/>
    </source>
</evidence>
<dbReference type="SMART" id="SM00870">
    <property type="entry name" value="Asparaginase"/>
    <property type="match status" value="1"/>
</dbReference>
<dbReference type="AlphaFoldDB" id="A0A523BDR7"/>
<dbReference type="PIRSF" id="PIRSF500175">
    <property type="entry name" value="Glu_ADT_D"/>
    <property type="match status" value="1"/>
</dbReference>
<feature type="region of interest" description="Disordered" evidence="9">
    <location>
        <begin position="74"/>
        <end position="93"/>
    </location>
</feature>
<dbReference type="Gene3D" id="3.40.50.40">
    <property type="match status" value="1"/>
</dbReference>
<dbReference type="PROSITE" id="PS51732">
    <property type="entry name" value="ASN_GLN_ASE_3"/>
    <property type="match status" value="1"/>
</dbReference>
<keyword evidence="4 5" id="KW-0648">Protein biosynthesis</keyword>
<dbReference type="PROSITE" id="PS00917">
    <property type="entry name" value="ASN_GLN_ASE_2"/>
    <property type="match status" value="1"/>
</dbReference>
<evidence type="ECO:0000313" key="14">
    <source>
        <dbReference type="Proteomes" id="UP000315399"/>
    </source>
</evidence>
<comment type="caution">
    <text evidence="13">The sequence shown here is derived from an EMBL/GenBank/DDBJ whole genome shotgun (WGS) entry which is preliminary data.</text>
</comment>
<name>A0A523BDR7_9CREN</name>
<evidence type="ECO:0000256" key="2">
    <source>
        <dbReference type="ARBA" id="ARBA00022741"/>
    </source>
</evidence>
<gene>
    <name evidence="5" type="primary">gatD</name>
    <name evidence="13" type="ORF">DSO08_03105</name>
</gene>
<feature type="active site" evidence="5">
    <location>
        <position position="180"/>
    </location>
</feature>
<dbReference type="InterPro" id="IPR006034">
    <property type="entry name" value="Asparaginase/glutaminase-like"/>
</dbReference>
<evidence type="ECO:0000256" key="7">
    <source>
        <dbReference type="PROSITE-ProRule" id="PRU10100"/>
    </source>
</evidence>
<dbReference type="InterPro" id="IPR011878">
    <property type="entry name" value="GatD"/>
</dbReference>
<evidence type="ECO:0000256" key="1">
    <source>
        <dbReference type="ARBA" id="ARBA00022598"/>
    </source>
</evidence>
<dbReference type="GO" id="GO:0006412">
    <property type="term" value="P:translation"/>
    <property type="evidence" value="ECO:0007669"/>
    <property type="project" value="UniProtKB-UniRule"/>
</dbReference>
<sequence length="438" mass="47830">MISTHGYRGRALDLITKYGIKVGDRIVVRNERSSFVGILMPRSELDDDAHIVLKLDDGYNLGVSIESLQIEKVPQEEVPPQPPKAPTSRPGLPRVSIISTGGTIASRVDYRTGAVSPALSAEDLYQSVPELGELAEIRTEILFSLLSENIVPENWTAMARSIERHIKEGAHGVVVTHGTDTMGYTAAALSFALRNLPVPVILVGSQRSSDRPSSDAYLNLKGAVLAAAKAPFAEVGVLMHSTSSDGELVIHRGTRVRKMHTSRRDAFVSINSSPLARVADGKIEVFGKYRERGGDLELKADFDEDVVLIKSFPGIPTDIFDPIIHRGFHGIVLEGTGLGHVPERIFPAIKRAIQSGIAVVMTSQCIYGRVNMNVYSTGRELLSLGVIPGGDMLPETALVKLMWVLAQTRDLEEVRRLFLTNVAGELSERSEYAEVWHP</sequence>
<dbReference type="PANTHER" id="PTHR11707">
    <property type="entry name" value="L-ASPARAGINASE"/>
    <property type="match status" value="1"/>
</dbReference>
<dbReference type="Pfam" id="PF18195">
    <property type="entry name" value="GatD_N"/>
    <property type="match status" value="1"/>
</dbReference>
<feature type="active site" evidence="5 7">
    <location>
        <position position="179"/>
    </location>
</feature>
<dbReference type="PROSITE" id="PS00144">
    <property type="entry name" value="ASN_GLN_ASE_1"/>
    <property type="match status" value="1"/>
</dbReference>